<evidence type="ECO:0000256" key="6">
    <source>
        <dbReference type="SAM" id="Phobius"/>
    </source>
</evidence>
<dbReference type="GO" id="GO:0005886">
    <property type="term" value="C:plasma membrane"/>
    <property type="evidence" value="ECO:0007669"/>
    <property type="project" value="TreeGrafter"/>
</dbReference>
<proteinExistence type="predicted"/>
<evidence type="ECO:0000256" key="1">
    <source>
        <dbReference type="ARBA" id="ARBA00004196"/>
    </source>
</evidence>
<dbReference type="Proteomes" id="UP000014809">
    <property type="component" value="Chromosome"/>
</dbReference>
<comment type="subcellular location">
    <subcellularLocation>
        <location evidence="1">Cell envelope</location>
    </subcellularLocation>
</comment>
<keyword evidence="6" id="KW-0472">Membrane</keyword>
<evidence type="ECO:0000256" key="2">
    <source>
        <dbReference type="ARBA" id="ARBA00022723"/>
    </source>
</evidence>
<protein>
    <recommendedName>
        <fullName evidence="7">CopC domain-containing protein</fullName>
    </recommendedName>
</protein>
<dbReference type="AlphaFoldDB" id="S4XCM8"/>
<name>S4XCM8_9CORY</name>
<evidence type="ECO:0000256" key="3">
    <source>
        <dbReference type="ARBA" id="ARBA00022729"/>
    </source>
</evidence>
<organism evidence="8 9">
    <name type="scientific">Corynebacterium terpenotabidum Y-11</name>
    <dbReference type="NCBI Taxonomy" id="1200352"/>
    <lineage>
        <taxon>Bacteria</taxon>
        <taxon>Bacillati</taxon>
        <taxon>Actinomycetota</taxon>
        <taxon>Actinomycetes</taxon>
        <taxon>Mycobacteriales</taxon>
        <taxon>Corynebacteriaceae</taxon>
        <taxon>Corynebacterium</taxon>
    </lineage>
</organism>
<keyword evidence="4" id="KW-0186">Copper</keyword>
<dbReference type="GO" id="GO:0030313">
    <property type="term" value="C:cell envelope"/>
    <property type="evidence" value="ECO:0007669"/>
    <property type="project" value="UniProtKB-SubCell"/>
</dbReference>
<keyword evidence="3" id="KW-0732">Signal</keyword>
<dbReference type="GO" id="GO:0005507">
    <property type="term" value="F:copper ion binding"/>
    <property type="evidence" value="ECO:0007669"/>
    <property type="project" value="InterPro"/>
</dbReference>
<evidence type="ECO:0000313" key="8">
    <source>
        <dbReference type="EMBL" id="AGP30887.1"/>
    </source>
</evidence>
<keyword evidence="6" id="KW-1133">Transmembrane helix</keyword>
<sequence>MSRLHRLAAAPLLTGALLTAPAVIGLGAVVPTAVAHDALVGATPADGAVLDSAPDQIELVFSATPRGTYDTVALSRDGEVLLSETPVVDGNVLTVEIPDELDLTDGTYTVGYQITSSDGHATRGSYTFSLSTGGTATSGSTDVPTGTDDSDADDTVDGLPSWGGPLLGIAGVLVLAGVLVMLIARLRHSGK</sequence>
<dbReference type="EMBL" id="CP003696">
    <property type="protein sequence ID" value="AGP30887.1"/>
    <property type="molecule type" value="Genomic_DNA"/>
</dbReference>
<keyword evidence="9" id="KW-1185">Reference proteome</keyword>
<dbReference type="PANTHER" id="PTHR34820:SF4">
    <property type="entry name" value="INNER MEMBRANE PROTEIN YEBZ"/>
    <property type="match status" value="1"/>
</dbReference>
<evidence type="ECO:0000256" key="4">
    <source>
        <dbReference type="ARBA" id="ARBA00023008"/>
    </source>
</evidence>
<dbReference type="OrthoDB" id="5242236at2"/>
<dbReference type="eggNOG" id="COG2372">
    <property type="taxonomic scope" value="Bacteria"/>
</dbReference>
<feature type="compositionally biased region" description="Low complexity" evidence="5">
    <location>
        <begin position="131"/>
        <end position="147"/>
    </location>
</feature>
<dbReference type="KEGG" id="cter:A606_06200"/>
<feature type="region of interest" description="Disordered" evidence="5">
    <location>
        <begin position="131"/>
        <end position="153"/>
    </location>
</feature>
<dbReference type="PANTHER" id="PTHR34820">
    <property type="entry name" value="INNER MEMBRANE PROTEIN YEBZ"/>
    <property type="match status" value="1"/>
</dbReference>
<dbReference type="HOGENOM" id="CLU_087859_1_1_11"/>
<evidence type="ECO:0000313" key="9">
    <source>
        <dbReference type="Proteomes" id="UP000014809"/>
    </source>
</evidence>
<dbReference type="GO" id="GO:0006825">
    <property type="term" value="P:copper ion transport"/>
    <property type="evidence" value="ECO:0007669"/>
    <property type="project" value="InterPro"/>
</dbReference>
<dbReference type="Gene3D" id="2.60.40.1220">
    <property type="match status" value="1"/>
</dbReference>
<reference evidence="8 9" key="1">
    <citation type="submission" date="2012-06" db="EMBL/GenBank/DDBJ databases">
        <title>Complete genome sequence of Corynebacterium terpenotabidum Y-11 (=DSM 44721).</title>
        <authorList>
            <person name="Ruckert C."/>
            <person name="Albersmeier A."/>
            <person name="Al-Dilaimi A."/>
            <person name="Szczepanowski R."/>
            <person name="Kalinowski J."/>
        </authorList>
    </citation>
    <scope>NUCLEOTIDE SEQUENCE [LARGE SCALE GENOMIC DNA]</scope>
    <source>
        <strain evidence="8 9">Y-11</strain>
    </source>
</reference>
<keyword evidence="2" id="KW-0479">Metal-binding</keyword>
<dbReference type="SUPFAM" id="SSF81296">
    <property type="entry name" value="E set domains"/>
    <property type="match status" value="1"/>
</dbReference>
<accession>S4XCM8</accession>
<dbReference type="InterPro" id="IPR014755">
    <property type="entry name" value="Cu-Rt/internalin_Ig-like"/>
</dbReference>
<dbReference type="InterPro" id="IPR014756">
    <property type="entry name" value="Ig_E-set"/>
</dbReference>
<dbReference type="GO" id="GO:0042597">
    <property type="term" value="C:periplasmic space"/>
    <property type="evidence" value="ECO:0007669"/>
    <property type="project" value="InterPro"/>
</dbReference>
<gene>
    <name evidence="8" type="ORF">A606_06200</name>
</gene>
<feature type="transmembrane region" description="Helical" evidence="6">
    <location>
        <begin position="162"/>
        <end position="184"/>
    </location>
</feature>
<dbReference type="PATRIC" id="fig|1200352.3.peg.1259"/>
<feature type="domain" description="CopC" evidence="7">
    <location>
        <begin position="36"/>
        <end position="129"/>
    </location>
</feature>
<dbReference type="InterPro" id="IPR032694">
    <property type="entry name" value="CopC/D"/>
</dbReference>
<dbReference type="STRING" id="1200352.A606_06200"/>
<evidence type="ECO:0000256" key="5">
    <source>
        <dbReference type="SAM" id="MobiDB-lite"/>
    </source>
</evidence>
<dbReference type="InterPro" id="IPR007348">
    <property type="entry name" value="CopC_dom"/>
</dbReference>
<evidence type="ECO:0000259" key="7">
    <source>
        <dbReference type="Pfam" id="PF04234"/>
    </source>
</evidence>
<keyword evidence="6" id="KW-0812">Transmembrane</keyword>
<dbReference type="GO" id="GO:0046688">
    <property type="term" value="P:response to copper ion"/>
    <property type="evidence" value="ECO:0007669"/>
    <property type="project" value="InterPro"/>
</dbReference>
<dbReference type="RefSeq" id="WP_020441248.1">
    <property type="nucleotide sequence ID" value="NC_021663.1"/>
</dbReference>
<dbReference type="Pfam" id="PF04234">
    <property type="entry name" value="CopC"/>
    <property type="match status" value="1"/>
</dbReference>